<name>A0A0C3FZG5_PILCF</name>
<sequence>MAPVLPSSLSPHICILPSPDLTDLLESSSLPPLASILQSFSPLPSVTTRTTTLTDVPHTSFALRFSDLAEIETACKEEEEKRAVRTIDWIGERINKRSAKWVEDMEKANEKDVLRTPWWDELRRCAEGDHIPSRVESWNHPAAIILAVSTTAPNPLQAITALHSKVVELPAWVDPVYLRYTLIIHPQSSPLSDEEAGALFNAVKKQFGLHSYLLRLALPTPSPPPVPVPTLIPRLPPPVSNDDAESSKTKGSSGPVLNALRMDEEDIQHTARFTREFVVQSLVPWMEKCVNDWNEIYSSTRRLPSRLFTSTRRLFGTSSPSNAPHTPLPQSIPSTRSHNYNGSQSSISGVPSPNQQRRLAEFATVLGDFKLAVSVWESLRKEGKGGSEVLPLLLSPSPAIQLHAQNALMSIHPPSPELPAHAQLRSLIYAVRWEMGIASSEFLSSVLEGERWLVWAAGNAEEPPSALLLAHAALLSARKHARRRAALWYLFAANRLEKCGFKPLTMYFLRKAHGLYKCKPERILSPSFWDSEGRSADDRSGFDAIMPGIEHPLGRLLYTTGDVGGAVRFFLGLLHGSEHLPVSITSPKANGDINGDLKSLGTDKVFLEDFRVAFAHFKSISPDDATLSDLRPPFTFCVVRHTRVRLPRASMSGSPPMWEKREEDWNAFWKARGGEPLEKSGKAAVDETFWVDLAIQNPLDTEVNLSNLTVTVRETTSTDSKSAMAYVNIEVIDDIILGAKETRTIPISITSSSPGCLTITHVTYEFLSLLPASESLASRGPRLQETAIQRQTAAYGSDLTIDVEIEEASQKLLASFVDDSRLVLVQGECKRMSLWLSNAGTRNVDEVWMVAGAEDEIWVDFHSNSAASSAKLSPTEILHSINSILPQQPFLIPLDKSLLPGNSVEFSVTLHADQVSERDLCLLFVFREAQNQSFHSARAARYYEVAPVFDVFVSSQAGCSAEHLFLLNLELNNISPSSTVQLTQVTTLSPLWQCRLVVEDILDPLSPSQNTRLLFGAHQWEGCPDLGPISDFIKRKLSDVLHGHGVDSSMPPEIDLLCSHTRKTKRLQSLNESSLRHFITSGQRNSMSRLISAAHPHIPVHSHPFIFPLYNPSSVDVVVFWEIPSQQRSGHLLIPGITFGAGHAALKEIIDDAEGIKAKRDMYVETQREKNEILDAVRRSEWNAEMNPIVVTLQHGHKLEHDFTQGVCHVQTPFVLRNLSLTHTSRFVLKLDSNAETRSISPNFLPPQYSGRLTFRGTLKPTQIVRLYPKVCITRPGAYAFGGWRLETEVVETAETSAWRTRQRYVQGPPMGDQACMTVTDVANIKVK</sequence>
<dbReference type="Pfam" id="PF24545">
    <property type="entry name" value="Ig_TPPC8_1st"/>
    <property type="match status" value="1"/>
</dbReference>
<evidence type="ECO:0000313" key="4">
    <source>
        <dbReference type="Proteomes" id="UP000054166"/>
    </source>
</evidence>
<reference evidence="4" key="2">
    <citation type="submission" date="2015-01" db="EMBL/GenBank/DDBJ databases">
        <title>Evolutionary Origins and Diversification of the Mycorrhizal Mutualists.</title>
        <authorList>
            <consortium name="DOE Joint Genome Institute"/>
            <consortium name="Mycorrhizal Genomics Consortium"/>
            <person name="Kohler A."/>
            <person name="Kuo A."/>
            <person name="Nagy L.G."/>
            <person name="Floudas D."/>
            <person name="Copeland A."/>
            <person name="Barry K.W."/>
            <person name="Cichocki N."/>
            <person name="Veneault-Fourrey C."/>
            <person name="LaButti K."/>
            <person name="Lindquist E.A."/>
            <person name="Lipzen A."/>
            <person name="Lundell T."/>
            <person name="Morin E."/>
            <person name="Murat C."/>
            <person name="Riley R."/>
            <person name="Ohm R."/>
            <person name="Sun H."/>
            <person name="Tunlid A."/>
            <person name="Henrissat B."/>
            <person name="Grigoriev I.V."/>
            <person name="Hibbett D.S."/>
            <person name="Martin F."/>
        </authorList>
    </citation>
    <scope>NUCLEOTIDE SEQUENCE [LARGE SCALE GENOMIC DNA]</scope>
    <source>
        <strain evidence="4">F 1598</strain>
    </source>
</reference>
<feature type="region of interest" description="Disordered" evidence="1">
    <location>
        <begin position="314"/>
        <end position="353"/>
    </location>
</feature>
<evidence type="ECO:0000259" key="2">
    <source>
        <dbReference type="Pfam" id="PF24545"/>
    </source>
</evidence>
<evidence type="ECO:0000256" key="1">
    <source>
        <dbReference type="SAM" id="MobiDB-lite"/>
    </source>
</evidence>
<dbReference type="Proteomes" id="UP000054166">
    <property type="component" value="Unassembled WGS sequence"/>
</dbReference>
<dbReference type="EMBL" id="KN832985">
    <property type="protein sequence ID" value="KIM85119.1"/>
    <property type="molecule type" value="Genomic_DNA"/>
</dbReference>
<dbReference type="Pfam" id="PF12739">
    <property type="entry name" value="TRAPPC-Trs85"/>
    <property type="match status" value="1"/>
</dbReference>
<gene>
    <name evidence="3" type="ORF">PILCRDRAFT_5487</name>
</gene>
<dbReference type="InterPro" id="IPR024420">
    <property type="entry name" value="TRAPP_III_complex_Trs85"/>
</dbReference>
<feature type="region of interest" description="Disordered" evidence="1">
    <location>
        <begin position="230"/>
        <end position="256"/>
    </location>
</feature>
<evidence type="ECO:0000313" key="3">
    <source>
        <dbReference type="EMBL" id="KIM85119.1"/>
    </source>
</evidence>
<organism evidence="3 4">
    <name type="scientific">Piloderma croceum (strain F 1598)</name>
    <dbReference type="NCBI Taxonomy" id="765440"/>
    <lineage>
        <taxon>Eukaryota</taxon>
        <taxon>Fungi</taxon>
        <taxon>Dikarya</taxon>
        <taxon>Basidiomycota</taxon>
        <taxon>Agaricomycotina</taxon>
        <taxon>Agaricomycetes</taxon>
        <taxon>Agaricomycetidae</taxon>
        <taxon>Atheliales</taxon>
        <taxon>Atheliaceae</taxon>
        <taxon>Piloderma</taxon>
    </lineage>
</organism>
<dbReference type="PANTHER" id="PTHR12975:SF6">
    <property type="entry name" value="TRAFFICKING PROTEIN PARTICLE COMPLEX SUBUNIT 8"/>
    <property type="match status" value="1"/>
</dbReference>
<dbReference type="InParanoid" id="A0A0C3FZG5"/>
<dbReference type="GO" id="GO:1990072">
    <property type="term" value="C:TRAPPIII protein complex"/>
    <property type="evidence" value="ECO:0007669"/>
    <property type="project" value="TreeGrafter"/>
</dbReference>
<feature type="compositionally biased region" description="Pro residues" evidence="1">
    <location>
        <begin position="230"/>
        <end position="239"/>
    </location>
</feature>
<accession>A0A0C3FZG5</accession>
<protein>
    <recommendedName>
        <fullName evidence="2">TPPC8 first Ig-like domain-containing protein</fullName>
    </recommendedName>
</protein>
<reference evidence="3 4" key="1">
    <citation type="submission" date="2014-04" db="EMBL/GenBank/DDBJ databases">
        <authorList>
            <consortium name="DOE Joint Genome Institute"/>
            <person name="Kuo A."/>
            <person name="Tarkka M."/>
            <person name="Buscot F."/>
            <person name="Kohler A."/>
            <person name="Nagy L.G."/>
            <person name="Floudas D."/>
            <person name="Copeland A."/>
            <person name="Barry K.W."/>
            <person name="Cichocki N."/>
            <person name="Veneault-Fourrey C."/>
            <person name="LaButti K."/>
            <person name="Lindquist E.A."/>
            <person name="Lipzen A."/>
            <person name="Lundell T."/>
            <person name="Morin E."/>
            <person name="Murat C."/>
            <person name="Sun H."/>
            <person name="Tunlid A."/>
            <person name="Henrissat B."/>
            <person name="Grigoriev I.V."/>
            <person name="Hibbett D.S."/>
            <person name="Martin F."/>
            <person name="Nordberg H.P."/>
            <person name="Cantor M.N."/>
            <person name="Hua S.X."/>
        </authorList>
    </citation>
    <scope>NUCLEOTIDE SEQUENCE [LARGE SCALE GENOMIC DNA]</scope>
    <source>
        <strain evidence="3 4">F 1598</strain>
    </source>
</reference>
<dbReference type="InterPro" id="IPR058541">
    <property type="entry name" value="Ig_TPPC8_1st"/>
</dbReference>
<keyword evidence="4" id="KW-1185">Reference proteome</keyword>
<dbReference type="OrthoDB" id="203724at2759"/>
<feature type="domain" description="TPPC8 first Ig-like" evidence="2">
    <location>
        <begin position="682"/>
        <end position="812"/>
    </location>
</feature>
<proteinExistence type="predicted"/>
<dbReference type="HOGENOM" id="CLU_004823_3_0_1"/>
<dbReference type="STRING" id="765440.A0A0C3FZG5"/>
<dbReference type="PANTHER" id="PTHR12975">
    <property type="entry name" value="TRANSPORT PROTEIN TRAPP"/>
    <property type="match status" value="1"/>
</dbReference>